<dbReference type="GeneID" id="5983101"/>
<dbReference type="AlphaFoldDB" id="Q0TWW3"/>
<dbReference type="RefSeq" id="XP_001806171.1">
    <property type="nucleotide sequence ID" value="XM_001806119.1"/>
</dbReference>
<accession>Q0TWW3</accession>
<organism evidence="1 2">
    <name type="scientific">Phaeosphaeria nodorum (strain SN15 / ATCC MYA-4574 / FGSC 10173)</name>
    <name type="common">Glume blotch fungus</name>
    <name type="synonym">Parastagonospora nodorum</name>
    <dbReference type="NCBI Taxonomy" id="321614"/>
    <lineage>
        <taxon>Eukaryota</taxon>
        <taxon>Fungi</taxon>
        <taxon>Dikarya</taxon>
        <taxon>Ascomycota</taxon>
        <taxon>Pezizomycotina</taxon>
        <taxon>Dothideomycetes</taxon>
        <taxon>Pleosporomycetidae</taxon>
        <taxon>Pleosporales</taxon>
        <taxon>Pleosporineae</taxon>
        <taxon>Phaeosphaeriaceae</taxon>
        <taxon>Parastagonospora</taxon>
    </lineage>
</organism>
<protein>
    <submittedName>
        <fullName evidence="1">Uncharacterized protein</fullName>
    </submittedName>
</protein>
<dbReference type="Proteomes" id="UP000001055">
    <property type="component" value="Unassembled WGS sequence"/>
</dbReference>
<name>Q0TWW3_PHANO</name>
<reference evidence="2" key="1">
    <citation type="journal article" date="2007" name="Plant Cell">
        <title>Dothideomycete-plant interactions illuminated by genome sequencing and EST analysis of the wheat pathogen Stagonospora nodorum.</title>
        <authorList>
            <person name="Hane J.K."/>
            <person name="Lowe R.G."/>
            <person name="Solomon P.S."/>
            <person name="Tan K.C."/>
            <person name="Schoch C.L."/>
            <person name="Spatafora J.W."/>
            <person name="Crous P.W."/>
            <person name="Kodira C."/>
            <person name="Birren B.W."/>
            <person name="Galagan J.E."/>
            <person name="Torriani S.F."/>
            <person name="McDonald B.A."/>
            <person name="Oliver R.P."/>
        </authorList>
    </citation>
    <scope>NUCLEOTIDE SEQUENCE [LARGE SCALE GENOMIC DNA]</scope>
    <source>
        <strain evidence="2">SN15 / ATCC MYA-4574 / FGSC 10173</strain>
    </source>
</reference>
<dbReference type="EMBL" id="CH445366">
    <property type="protein sequence ID" value="EAT76620.1"/>
    <property type="molecule type" value="Genomic_DNA"/>
</dbReference>
<dbReference type="InParanoid" id="Q0TWW3"/>
<gene>
    <name evidence="1" type="ORF">SNOG_16041</name>
</gene>
<dbReference type="KEGG" id="pno:SNOG_16041"/>
<evidence type="ECO:0000313" key="2">
    <source>
        <dbReference type="Proteomes" id="UP000001055"/>
    </source>
</evidence>
<sequence>MQFDPSGTRPAESCQDEIGTVRFNARQRLMPGTPWDTNKKIVQVEVFTRIFYGVGMNASLVLIPYSISLATPEAPGLYAMNTYIYSRSFKLGFAYKWHKPVYWPLFTRAWYACFRRNMPQQRQV</sequence>
<evidence type="ECO:0000313" key="1">
    <source>
        <dbReference type="EMBL" id="EAT76620.1"/>
    </source>
</evidence>
<proteinExistence type="predicted"/>